<dbReference type="GO" id="GO:0005886">
    <property type="term" value="C:plasma membrane"/>
    <property type="evidence" value="ECO:0007669"/>
    <property type="project" value="TreeGrafter"/>
</dbReference>
<dbReference type="Gene3D" id="1.20.1420.30">
    <property type="entry name" value="NCX, central ion-binding region"/>
    <property type="match status" value="1"/>
</dbReference>
<evidence type="ECO:0000259" key="6">
    <source>
        <dbReference type="Pfam" id="PF01699"/>
    </source>
</evidence>
<dbReference type="InterPro" id="IPR004837">
    <property type="entry name" value="NaCa_Exmemb"/>
</dbReference>
<keyword evidence="3 5" id="KW-1133">Transmembrane helix</keyword>
<organism evidence="7 8">
    <name type="scientific">Candidatus Campbellbacteria bacterium CG10_big_fil_rev_8_21_14_0_10_35_52</name>
    <dbReference type="NCBI Taxonomy" id="1974527"/>
    <lineage>
        <taxon>Bacteria</taxon>
        <taxon>Candidatus Campbelliibacteriota</taxon>
    </lineage>
</organism>
<feature type="transmembrane region" description="Helical" evidence="5">
    <location>
        <begin position="138"/>
        <end position="155"/>
    </location>
</feature>
<gene>
    <name evidence="7" type="ORF">COT82_00385</name>
</gene>
<dbReference type="PANTHER" id="PTHR10846:SF8">
    <property type="entry name" value="INNER MEMBRANE PROTEIN YRBG"/>
    <property type="match status" value="1"/>
</dbReference>
<sequence>METVVSILFFLIGFFILIKGAGVLVSGASSIARIFNISNWFIGVVIVGIGTSIPELSINIASVFNGNTIGLGTIIGSNTFNILFILGLSSLFYPIAMKREWVLKDFIFNILAIVAASTVIIFPIFGEGDYLGVTRYEGGFLLGFFFLWIFFMFRRKQEFESSGDYKIFVFITSLIMIFAGIIGVFLGGRWVVGGAETIARLFGVSDALIGLTIVAVGTSLPELAVSITALIKRRVDIAVGNIVGSNIFDFLGIIGITAMIKPIQVFSSVRFDIVATLFAALALFAMTFIGRKYILSRFEGLFFVSMYFLYILIAIWKG</sequence>
<dbReference type="InterPro" id="IPR004481">
    <property type="entry name" value="K/Na/Ca-exchanger"/>
</dbReference>
<comment type="subcellular location">
    <subcellularLocation>
        <location evidence="1">Membrane</location>
        <topology evidence="1">Multi-pass membrane protein</topology>
    </subcellularLocation>
</comment>
<evidence type="ECO:0000313" key="7">
    <source>
        <dbReference type="EMBL" id="PIT96948.1"/>
    </source>
</evidence>
<dbReference type="GO" id="GO:0005262">
    <property type="term" value="F:calcium channel activity"/>
    <property type="evidence" value="ECO:0007669"/>
    <property type="project" value="TreeGrafter"/>
</dbReference>
<dbReference type="Pfam" id="PF01699">
    <property type="entry name" value="Na_Ca_ex"/>
    <property type="match status" value="2"/>
</dbReference>
<evidence type="ECO:0000313" key="8">
    <source>
        <dbReference type="Proteomes" id="UP000230481"/>
    </source>
</evidence>
<comment type="caution">
    <text evidence="7">The sequence shown here is derived from an EMBL/GenBank/DDBJ whole genome shotgun (WGS) entry which is preliminary data.</text>
</comment>
<feature type="transmembrane region" description="Helical" evidence="5">
    <location>
        <begin position="40"/>
        <end position="63"/>
    </location>
</feature>
<feature type="domain" description="Sodium/calcium exchanger membrane region" evidence="6">
    <location>
        <begin position="173"/>
        <end position="316"/>
    </location>
</feature>
<accession>A0A2M6WVW3</accession>
<feature type="transmembrane region" description="Helical" evidence="5">
    <location>
        <begin position="269"/>
        <end position="288"/>
    </location>
</feature>
<evidence type="ECO:0000256" key="2">
    <source>
        <dbReference type="ARBA" id="ARBA00022692"/>
    </source>
</evidence>
<dbReference type="InterPro" id="IPR044880">
    <property type="entry name" value="NCX_ion-bd_dom_sf"/>
</dbReference>
<name>A0A2M6WVW3_9BACT</name>
<protein>
    <submittedName>
        <fullName evidence="7">Sodium:proton exchanger</fullName>
    </submittedName>
</protein>
<dbReference type="EMBL" id="PFAA01000011">
    <property type="protein sequence ID" value="PIT96948.1"/>
    <property type="molecule type" value="Genomic_DNA"/>
</dbReference>
<feature type="transmembrane region" description="Helical" evidence="5">
    <location>
        <begin position="300"/>
        <end position="316"/>
    </location>
</feature>
<dbReference type="GO" id="GO:0006874">
    <property type="term" value="P:intracellular calcium ion homeostasis"/>
    <property type="evidence" value="ECO:0007669"/>
    <property type="project" value="TreeGrafter"/>
</dbReference>
<dbReference type="Proteomes" id="UP000230481">
    <property type="component" value="Unassembled WGS sequence"/>
</dbReference>
<dbReference type="PANTHER" id="PTHR10846">
    <property type="entry name" value="SODIUM/POTASSIUM/CALCIUM EXCHANGER"/>
    <property type="match status" value="1"/>
</dbReference>
<keyword evidence="2 5" id="KW-0812">Transmembrane</keyword>
<dbReference type="GO" id="GO:0008273">
    <property type="term" value="F:calcium, potassium:sodium antiporter activity"/>
    <property type="evidence" value="ECO:0007669"/>
    <property type="project" value="TreeGrafter"/>
</dbReference>
<feature type="transmembrane region" description="Helical" evidence="5">
    <location>
        <begin position="6"/>
        <end position="28"/>
    </location>
</feature>
<feature type="transmembrane region" description="Helical" evidence="5">
    <location>
        <begin position="243"/>
        <end position="263"/>
    </location>
</feature>
<dbReference type="AlphaFoldDB" id="A0A2M6WVW3"/>
<feature type="transmembrane region" description="Helical" evidence="5">
    <location>
        <begin position="167"/>
        <end position="187"/>
    </location>
</feature>
<feature type="domain" description="Sodium/calcium exchanger membrane region" evidence="6">
    <location>
        <begin position="6"/>
        <end position="153"/>
    </location>
</feature>
<feature type="transmembrane region" description="Helical" evidence="5">
    <location>
        <begin position="106"/>
        <end position="126"/>
    </location>
</feature>
<proteinExistence type="predicted"/>
<reference evidence="8" key="1">
    <citation type="submission" date="2017-09" db="EMBL/GenBank/DDBJ databases">
        <title>Depth-based differentiation of microbial function through sediment-hosted aquifers and enrichment of novel symbionts in the deep terrestrial subsurface.</title>
        <authorList>
            <person name="Probst A.J."/>
            <person name="Ladd B."/>
            <person name="Jarett J.K."/>
            <person name="Geller-Mcgrath D.E."/>
            <person name="Sieber C.M.K."/>
            <person name="Emerson J.B."/>
            <person name="Anantharaman K."/>
            <person name="Thomas B.C."/>
            <person name="Malmstrom R."/>
            <person name="Stieglmeier M."/>
            <person name="Klingl A."/>
            <person name="Woyke T."/>
            <person name="Ryan C.M."/>
            <person name="Banfield J.F."/>
        </authorList>
    </citation>
    <scope>NUCLEOTIDE SEQUENCE [LARGE SCALE GENOMIC DNA]</scope>
</reference>
<keyword evidence="4 5" id="KW-0472">Membrane</keyword>
<feature type="transmembrane region" description="Helical" evidence="5">
    <location>
        <begin position="69"/>
        <end position="94"/>
    </location>
</feature>
<evidence type="ECO:0000256" key="4">
    <source>
        <dbReference type="ARBA" id="ARBA00023136"/>
    </source>
</evidence>
<feature type="transmembrane region" description="Helical" evidence="5">
    <location>
        <begin position="207"/>
        <end position="231"/>
    </location>
</feature>
<evidence type="ECO:0000256" key="1">
    <source>
        <dbReference type="ARBA" id="ARBA00004141"/>
    </source>
</evidence>
<evidence type="ECO:0000256" key="5">
    <source>
        <dbReference type="SAM" id="Phobius"/>
    </source>
</evidence>
<evidence type="ECO:0000256" key="3">
    <source>
        <dbReference type="ARBA" id="ARBA00022989"/>
    </source>
</evidence>
<dbReference type="NCBIfam" id="TIGR00367">
    <property type="entry name" value="calcium/sodium antiporter"/>
    <property type="match status" value="1"/>
</dbReference>